<evidence type="ECO:0000256" key="10">
    <source>
        <dbReference type="ARBA" id="ARBA00023136"/>
    </source>
</evidence>
<feature type="transmembrane region" description="Helical" evidence="12">
    <location>
        <begin position="255"/>
        <end position="276"/>
    </location>
</feature>
<dbReference type="InterPro" id="IPR001996">
    <property type="entry name" value="PTS_IIB_1"/>
</dbReference>
<evidence type="ECO:0000259" key="13">
    <source>
        <dbReference type="PROSITE" id="PS51098"/>
    </source>
</evidence>
<dbReference type="AlphaFoldDB" id="A0A430AF86"/>
<evidence type="ECO:0000256" key="12">
    <source>
        <dbReference type="SAM" id="Phobius"/>
    </source>
</evidence>
<dbReference type="InterPro" id="IPR036878">
    <property type="entry name" value="Glu_permease_IIB"/>
</dbReference>
<evidence type="ECO:0000256" key="3">
    <source>
        <dbReference type="ARBA" id="ARBA00022475"/>
    </source>
</evidence>
<evidence type="ECO:0000313" key="16">
    <source>
        <dbReference type="Proteomes" id="UP000288669"/>
    </source>
</evidence>
<evidence type="ECO:0000256" key="7">
    <source>
        <dbReference type="ARBA" id="ARBA00022692"/>
    </source>
</evidence>
<evidence type="ECO:0000256" key="6">
    <source>
        <dbReference type="ARBA" id="ARBA00022683"/>
    </source>
</evidence>
<feature type="transmembrane region" description="Helical" evidence="12">
    <location>
        <begin position="313"/>
        <end position="331"/>
    </location>
</feature>
<feature type="transmembrane region" description="Helical" evidence="12">
    <location>
        <begin position="337"/>
        <end position="358"/>
    </location>
</feature>
<dbReference type="Gene3D" id="3.30.1360.60">
    <property type="entry name" value="Glucose permease domain IIB"/>
    <property type="match status" value="1"/>
</dbReference>
<feature type="active site" description="Phosphocysteine intermediate; for EIIB activity" evidence="11">
    <location>
        <position position="27"/>
    </location>
</feature>
<dbReference type="PROSITE" id="PS51103">
    <property type="entry name" value="PTS_EIIC_TYPE_1"/>
    <property type="match status" value="1"/>
</dbReference>
<keyword evidence="5" id="KW-0808">Transferase</keyword>
<evidence type="ECO:0000256" key="1">
    <source>
        <dbReference type="ARBA" id="ARBA00004651"/>
    </source>
</evidence>
<dbReference type="InterPro" id="IPR050558">
    <property type="entry name" value="PTS_Sugar-Specific_Components"/>
</dbReference>
<keyword evidence="7 12" id="KW-0812">Transmembrane</keyword>
<comment type="caution">
    <text evidence="15">The sequence shown here is derived from an EMBL/GenBank/DDBJ whole genome shotgun (WGS) entry which is preliminary data.</text>
</comment>
<feature type="transmembrane region" description="Helical" evidence="12">
    <location>
        <begin position="396"/>
        <end position="419"/>
    </location>
</feature>
<keyword evidence="16" id="KW-1185">Reference proteome</keyword>
<dbReference type="GO" id="GO:0016301">
    <property type="term" value="F:kinase activity"/>
    <property type="evidence" value="ECO:0007669"/>
    <property type="project" value="UniProtKB-KW"/>
</dbReference>
<feature type="transmembrane region" description="Helical" evidence="12">
    <location>
        <begin position="108"/>
        <end position="131"/>
    </location>
</feature>
<dbReference type="FunFam" id="3.30.1360.60:FF:000001">
    <property type="entry name" value="PTS system glucose-specific IIBC component PtsG"/>
    <property type="match status" value="1"/>
</dbReference>
<dbReference type="GO" id="GO:0008982">
    <property type="term" value="F:protein-N(PI)-phosphohistidine-sugar phosphotransferase activity"/>
    <property type="evidence" value="ECO:0007669"/>
    <property type="project" value="InterPro"/>
</dbReference>
<dbReference type="SUPFAM" id="SSF55604">
    <property type="entry name" value="Glucose permease domain IIB"/>
    <property type="match status" value="1"/>
</dbReference>
<feature type="transmembrane region" description="Helical" evidence="12">
    <location>
        <begin position="282"/>
        <end position="306"/>
    </location>
</feature>
<feature type="transmembrane region" description="Helical" evidence="12">
    <location>
        <begin position="143"/>
        <end position="162"/>
    </location>
</feature>
<protein>
    <submittedName>
        <fullName evidence="15">PTS beta-glucoside transporter subunit EIIBCA</fullName>
    </submittedName>
</protein>
<keyword evidence="6" id="KW-0598">Phosphotransferase system</keyword>
<name>A0A430AF86_9ENTE</name>
<reference evidence="15 16" key="1">
    <citation type="submission" date="2017-05" db="EMBL/GenBank/DDBJ databases">
        <title>Vagococcus spp. assemblies.</title>
        <authorList>
            <person name="Gulvik C.A."/>
        </authorList>
    </citation>
    <scope>NUCLEOTIDE SEQUENCE [LARGE SCALE GENOMIC DNA]</scope>
    <source>
        <strain evidence="15 16">DSM 24756</strain>
    </source>
</reference>
<dbReference type="GO" id="GO:0009401">
    <property type="term" value="P:phosphoenolpyruvate-dependent sugar phosphotransferase system"/>
    <property type="evidence" value="ECO:0007669"/>
    <property type="project" value="UniProtKB-KW"/>
</dbReference>
<dbReference type="EMBL" id="NGJZ01000003">
    <property type="protein sequence ID" value="RSU06413.1"/>
    <property type="molecule type" value="Genomic_DNA"/>
</dbReference>
<keyword evidence="9 12" id="KW-1133">Transmembrane helix</keyword>
<dbReference type="CDD" id="cd00212">
    <property type="entry name" value="PTS_IIB_glc"/>
    <property type="match status" value="1"/>
</dbReference>
<evidence type="ECO:0000256" key="11">
    <source>
        <dbReference type="PROSITE-ProRule" id="PRU00421"/>
    </source>
</evidence>
<dbReference type="GO" id="GO:0015771">
    <property type="term" value="P:trehalose transport"/>
    <property type="evidence" value="ECO:0007669"/>
    <property type="project" value="TreeGrafter"/>
</dbReference>
<evidence type="ECO:0000313" key="15">
    <source>
        <dbReference type="EMBL" id="RSU06413.1"/>
    </source>
</evidence>
<dbReference type="InterPro" id="IPR013013">
    <property type="entry name" value="PTS_EIIC_1"/>
</dbReference>
<dbReference type="PANTHER" id="PTHR30175">
    <property type="entry name" value="PHOSPHOTRANSFERASE SYSTEM TRANSPORT PROTEIN"/>
    <property type="match status" value="1"/>
</dbReference>
<accession>A0A430AF86</accession>
<feature type="transmembrane region" description="Helical" evidence="12">
    <location>
        <begin position="370"/>
        <end position="390"/>
    </location>
</feature>
<evidence type="ECO:0000256" key="4">
    <source>
        <dbReference type="ARBA" id="ARBA00022597"/>
    </source>
</evidence>
<dbReference type="Pfam" id="PF00367">
    <property type="entry name" value="PTS_EIIB"/>
    <property type="match status" value="1"/>
</dbReference>
<keyword evidence="8" id="KW-0418">Kinase</keyword>
<feature type="transmembrane region" description="Helical" evidence="12">
    <location>
        <begin position="226"/>
        <end position="243"/>
    </location>
</feature>
<gene>
    <name evidence="15" type="ORF">CBF30_09165</name>
</gene>
<feature type="domain" description="PTS EIIC type-1" evidence="14">
    <location>
        <begin position="103"/>
        <end position="474"/>
    </location>
</feature>
<dbReference type="PANTHER" id="PTHR30175:SF1">
    <property type="entry name" value="PTS SYSTEM ARBUTIN-, CELLOBIOSE-, AND SALICIN-SPECIFIC EIIBC COMPONENT-RELATED"/>
    <property type="match status" value="1"/>
</dbReference>
<dbReference type="Pfam" id="PF02378">
    <property type="entry name" value="PTS_EIIC"/>
    <property type="match status" value="1"/>
</dbReference>
<evidence type="ECO:0000256" key="9">
    <source>
        <dbReference type="ARBA" id="ARBA00022989"/>
    </source>
</evidence>
<dbReference type="GO" id="GO:0090589">
    <property type="term" value="F:protein-phosphocysteine-trehalose phosphotransferase system transporter activity"/>
    <property type="evidence" value="ECO:0007669"/>
    <property type="project" value="TreeGrafter"/>
</dbReference>
<organism evidence="15 16">
    <name type="scientific">Vagococcus entomophilus</name>
    <dbReference type="NCBI Taxonomy" id="1160095"/>
    <lineage>
        <taxon>Bacteria</taxon>
        <taxon>Bacillati</taxon>
        <taxon>Bacillota</taxon>
        <taxon>Bacilli</taxon>
        <taxon>Lactobacillales</taxon>
        <taxon>Enterococcaceae</taxon>
        <taxon>Vagococcus</taxon>
    </lineage>
</organism>
<proteinExistence type="predicted"/>
<evidence type="ECO:0000256" key="5">
    <source>
        <dbReference type="ARBA" id="ARBA00022679"/>
    </source>
</evidence>
<evidence type="ECO:0000256" key="2">
    <source>
        <dbReference type="ARBA" id="ARBA00022448"/>
    </source>
</evidence>
<dbReference type="PROSITE" id="PS01035">
    <property type="entry name" value="PTS_EIIB_TYPE_1_CYS"/>
    <property type="match status" value="1"/>
</dbReference>
<feature type="domain" description="PTS EIIB type-1" evidence="13">
    <location>
        <begin position="5"/>
        <end position="87"/>
    </location>
</feature>
<dbReference type="InterPro" id="IPR018113">
    <property type="entry name" value="PTrfase_EIIB_Cys"/>
</dbReference>
<dbReference type="GO" id="GO:0005886">
    <property type="term" value="C:plasma membrane"/>
    <property type="evidence" value="ECO:0007669"/>
    <property type="project" value="UniProtKB-SubCell"/>
</dbReference>
<feature type="transmembrane region" description="Helical" evidence="12">
    <location>
        <begin position="168"/>
        <end position="188"/>
    </location>
</feature>
<dbReference type="PROSITE" id="PS51098">
    <property type="entry name" value="PTS_EIIB_TYPE_1"/>
    <property type="match status" value="1"/>
</dbReference>
<dbReference type="RefSeq" id="WP_126825613.1">
    <property type="nucleotide sequence ID" value="NZ_JBHLWU010000001.1"/>
</dbReference>
<dbReference type="InterPro" id="IPR003352">
    <property type="entry name" value="PTS_EIIC"/>
</dbReference>
<feature type="transmembrane region" description="Helical" evidence="12">
    <location>
        <begin position="440"/>
        <end position="463"/>
    </location>
</feature>
<dbReference type="OrthoDB" id="9769191at2"/>
<keyword evidence="3" id="KW-1003">Cell membrane</keyword>
<keyword evidence="4" id="KW-0762">Sugar transport</keyword>
<keyword evidence="2" id="KW-0813">Transport</keyword>
<evidence type="ECO:0000259" key="14">
    <source>
        <dbReference type="PROSITE" id="PS51103"/>
    </source>
</evidence>
<evidence type="ECO:0000256" key="8">
    <source>
        <dbReference type="ARBA" id="ARBA00022777"/>
    </source>
</evidence>
<keyword evidence="10 12" id="KW-0472">Membrane</keyword>
<comment type="subcellular location">
    <subcellularLocation>
        <location evidence="1">Cell membrane</location>
        <topology evidence="1">Multi-pass membrane protein</topology>
    </subcellularLocation>
</comment>
<dbReference type="Proteomes" id="UP000288669">
    <property type="component" value="Unassembled WGS sequence"/>
</dbReference>
<sequence>MAQYEHLVETIIESVGGKDNIENVTHCMTRLRFNLVDDELVNEGTLQKNPQIIMVQFSGGQLQVVIGTHVGDVYSELVDQVVLNQTKTTSKEEPKGLVNKFIETITKIITPTLGILIATSLVLGIQSLLLLFHLTNTTSGEYLILKALGNALFTFFPIVLGYTSAKAFHSDGFIGMIVGATLVFPSILTELTQGKAMYTLFSNTIFATPIYKTFFGIPIMFPSNGYTSTVIPIILAMFFISKLEKKLTTLIPKVMSFTLLPLITLIIGVPITILVFGPIANFASALITATIGFLYHASPILTAIVIGLFYQPLVLLGLHWPVVAIGINNLATQGFDTLLPMIYTVPFAQMAVVFAVYLRTKSQKEKSLCVPAMISTIFCIIEPAMYGITLPVKKRFAISCIASAVGAVIIAIFNVHNYASTIGLFGMVGFIDPKSGQYGGFLVAVCATLATLLVGFLLAYISFGKGENGQEKKL</sequence>